<dbReference type="Proteomes" id="UP000184368">
    <property type="component" value="Unassembled WGS sequence"/>
</dbReference>
<name>A0A1M4T348_9BACT</name>
<dbReference type="Pfam" id="PF13280">
    <property type="entry name" value="WYL"/>
    <property type="match status" value="1"/>
</dbReference>
<accession>A0A1M4T348</accession>
<dbReference type="Pfam" id="PF08279">
    <property type="entry name" value="HTH_11"/>
    <property type="match status" value="1"/>
</dbReference>
<dbReference type="RefSeq" id="WP_073039331.1">
    <property type="nucleotide sequence ID" value="NZ_FQUO01000001.1"/>
</dbReference>
<sequence length="322" mass="37068">MNRIDRLNAILIQLQTKRKIKAQEIADKFGISLRTVYRDVKALEAAGVPVIGEAGSGYQLMEGYRLPPVQFCREEAAALLTAGKLIHSMADKQVARQYHSALDKIKAVLRMTEKDLLEQIENHIAVLPYTHPQYQKPDELHLSTILDAIGQTKVLEMHYHSIGKRERLQRSVEPIGIYYQSGQWYLLGYCRMRMDYRVFRTDRIEQLMLSDHHFTPSHPPLQQLLDTTMHQADLKQVVMDVEPDSAQYLGTQKYYNGFVREEPHEGKLRMTFLTASFCGFARWYLMFGDRATIVSPQALKDEVAALLEKIAQKVEPFETLLT</sequence>
<gene>
    <name evidence="4" type="ORF">SAMN05444008_101325</name>
</gene>
<keyword evidence="5" id="KW-1185">Reference proteome</keyword>
<evidence type="ECO:0000313" key="4">
    <source>
        <dbReference type="EMBL" id="SHE38845.1"/>
    </source>
</evidence>
<keyword evidence="2" id="KW-0804">Transcription</keyword>
<dbReference type="PIRSF" id="PIRSF016838">
    <property type="entry name" value="PafC"/>
    <property type="match status" value="1"/>
</dbReference>
<evidence type="ECO:0000256" key="1">
    <source>
        <dbReference type="ARBA" id="ARBA00023015"/>
    </source>
</evidence>
<dbReference type="InterPro" id="IPR028349">
    <property type="entry name" value="PafC-like"/>
</dbReference>
<dbReference type="EMBL" id="FQUO01000001">
    <property type="protein sequence ID" value="SHE38845.1"/>
    <property type="molecule type" value="Genomic_DNA"/>
</dbReference>
<reference evidence="4 5" key="1">
    <citation type="submission" date="2016-11" db="EMBL/GenBank/DDBJ databases">
        <authorList>
            <person name="Jaros S."/>
            <person name="Januszkiewicz K."/>
            <person name="Wedrychowicz H."/>
        </authorList>
    </citation>
    <scope>NUCLEOTIDE SEQUENCE [LARGE SCALE GENOMIC DNA]</scope>
    <source>
        <strain evidence="4 5">DSM 26897</strain>
    </source>
</reference>
<dbReference type="SUPFAM" id="SSF46785">
    <property type="entry name" value="Winged helix' DNA-binding domain"/>
    <property type="match status" value="1"/>
</dbReference>
<evidence type="ECO:0000259" key="3">
    <source>
        <dbReference type="PROSITE" id="PS51000"/>
    </source>
</evidence>
<dbReference type="InterPro" id="IPR051534">
    <property type="entry name" value="CBASS_pafABC_assoc_protein"/>
</dbReference>
<dbReference type="PROSITE" id="PS52050">
    <property type="entry name" value="WYL"/>
    <property type="match status" value="1"/>
</dbReference>
<keyword evidence="1" id="KW-0805">Transcription regulation</keyword>
<dbReference type="GO" id="GO:0003677">
    <property type="term" value="F:DNA binding"/>
    <property type="evidence" value="ECO:0007669"/>
    <property type="project" value="UniProtKB-KW"/>
</dbReference>
<dbReference type="PROSITE" id="PS51000">
    <property type="entry name" value="HTH_DEOR_2"/>
    <property type="match status" value="1"/>
</dbReference>
<protein>
    <submittedName>
        <fullName evidence="4">Predicted DNA-binding transcriptional regulator YafY, contains an HTH and WYL domains</fullName>
    </submittedName>
</protein>
<organism evidence="4 5">
    <name type="scientific">Cnuella takakiae</name>
    <dbReference type="NCBI Taxonomy" id="1302690"/>
    <lineage>
        <taxon>Bacteria</taxon>
        <taxon>Pseudomonadati</taxon>
        <taxon>Bacteroidota</taxon>
        <taxon>Chitinophagia</taxon>
        <taxon>Chitinophagales</taxon>
        <taxon>Chitinophagaceae</taxon>
        <taxon>Cnuella</taxon>
    </lineage>
</organism>
<dbReference type="STRING" id="1302690.BUE76_01200"/>
<dbReference type="AlphaFoldDB" id="A0A1M4T348"/>
<evidence type="ECO:0000256" key="2">
    <source>
        <dbReference type="ARBA" id="ARBA00023163"/>
    </source>
</evidence>
<evidence type="ECO:0000313" key="5">
    <source>
        <dbReference type="Proteomes" id="UP000184368"/>
    </source>
</evidence>
<dbReference type="InterPro" id="IPR001034">
    <property type="entry name" value="DeoR_HTH"/>
</dbReference>
<dbReference type="InterPro" id="IPR057727">
    <property type="entry name" value="WCX_dom"/>
</dbReference>
<dbReference type="Pfam" id="PF25583">
    <property type="entry name" value="WCX"/>
    <property type="match status" value="1"/>
</dbReference>
<dbReference type="InterPro" id="IPR026881">
    <property type="entry name" value="WYL_dom"/>
</dbReference>
<dbReference type="OrthoDB" id="9815009at2"/>
<dbReference type="InterPro" id="IPR036390">
    <property type="entry name" value="WH_DNA-bd_sf"/>
</dbReference>
<proteinExistence type="predicted"/>
<dbReference type="PANTHER" id="PTHR34580:SF3">
    <property type="entry name" value="PROTEIN PAFB"/>
    <property type="match status" value="1"/>
</dbReference>
<dbReference type="InterPro" id="IPR036388">
    <property type="entry name" value="WH-like_DNA-bd_sf"/>
</dbReference>
<keyword evidence="4" id="KW-0238">DNA-binding</keyword>
<dbReference type="InterPro" id="IPR013196">
    <property type="entry name" value="HTH_11"/>
</dbReference>
<feature type="domain" description="HTH deoR-type" evidence="3">
    <location>
        <begin position="3"/>
        <end position="58"/>
    </location>
</feature>
<dbReference type="PANTHER" id="PTHR34580">
    <property type="match status" value="1"/>
</dbReference>
<dbReference type="GO" id="GO:0003700">
    <property type="term" value="F:DNA-binding transcription factor activity"/>
    <property type="evidence" value="ECO:0007669"/>
    <property type="project" value="InterPro"/>
</dbReference>
<dbReference type="Gene3D" id="1.10.10.10">
    <property type="entry name" value="Winged helix-like DNA-binding domain superfamily/Winged helix DNA-binding domain"/>
    <property type="match status" value="1"/>
</dbReference>